<dbReference type="OrthoDB" id="3028440at2759"/>
<comment type="caution">
    <text evidence="1">The sequence shown here is derived from an EMBL/GenBank/DDBJ whole genome shotgun (WGS) entry which is preliminary data.</text>
</comment>
<name>A0A9P7GGZ3_9AGAR</name>
<evidence type="ECO:0000313" key="2">
    <source>
        <dbReference type="Proteomes" id="UP000717328"/>
    </source>
</evidence>
<sequence length="409" mass="47198">MESGHLFDGNRNPILLSAGEDISSTQYCEVAKQLEDLTSIRDNTLFGIYDEPGQMNIDEEDPTVMHFVNLMRDLGIETEEEDENEVDDPMWSPEEISEWSPHGSKTMFMLDLLDNLPRLRLSDDHLKAIIWVMRECGTPNVPSFSSFRKMQSDLTKEFGISPKLHTSSLGNHFYMNHPAKLLALDWANPLVRSSIHVYPELKGPVSELWQASKWLDELDEDENSPMWADWESVSKRHRHYYVKELAQLEDLRVYPATSLSRNVLDLQKEFKHLVFSEQFTALREDFDPTIWNEAYDYNPQQSETSSHIGVNGNYNCRRDLTGGTEAEKETDEVYQKLYKTGQPRTAEATIQSIKWQVWTACSGNQEALQTHYAASGVKDKISQYWIDILLSKAKEQRAYRVTNIDTRDA</sequence>
<protein>
    <submittedName>
        <fullName evidence="1">Uncharacterized protein</fullName>
    </submittedName>
</protein>
<dbReference type="AlphaFoldDB" id="A0A9P7GGZ3"/>
<keyword evidence="2" id="KW-1185">Reference proteome</keyword>
<reference evidence="1" key="1">
    <citation type="submission" date="2021-02" db="EMBL/GenBank/DDBJ databases">
        <authorList>
            <person name="Nieuwenhuis M."/>
            <person name="Van De Peppel L.J.J."/>
        </authorList>
    </citation>
    <scope>NUCLEOTIDE SEQUENCE</scope>
    <source>
        <strain evidence="1">D49</strain>
    </source>
</reference>
<dbReference type="Proteomes" id="UP000717328">
    <property type="component" value="Unassembled WGS sequence"/>
</dbReference>
<dbReference type="EMBL" id="JABCKI010000695">
    <property type="protein sequence ID" value="KAG5649806.1"/>
    <property type="molecule type" value="Genomic_DNA"/>
</dbReference>
<evidence type="ECO:0000313" key="1">
    <source>
        <dbReference type="EMBL" id="KAG5649806.1"/>
    </source>
</evidence>
<accession>A0A9P7GGZ3</accession>
<gene>
    <name evidence="1" type="ORF">H0H81_001936</name>
</gene>
<organism evidence="1 2">
    <name type="scientific">Sphagnurus paluster</name>
    <dbReference type="NCBI Taxonomy" id="117069"/>
    <lineage>
        <taxon>Eukaryota</taxon>
        <taxon>Fungi</taxon>
        <taxon>Dikarya</taxon>
        <taxon>Basidiomycota</taxon>
        <taxon>Agaricomycotina</taxon>
        <taxon>Agaricomycetes</taxon>
        <taxon>Agaricomycetidae</taxon>
        <taxon>Agaricales</taxon>
        <taxon>Tricholomatineae</taxon>
        <taxon>Lyophyllaceae</taxon>
        <taxon>Sphagnurus</taxon>
    </lineage>
</organism>
<reference evidence="1" key="2">
    <citation type="submission" date="2021-10" db="EMBL/GenBank/DDBJ databases">
        <title>Phylogenomics reveals ancestral predisposition of the termite-cultivated fungus Termitomyces towards a domesticated lifestyle.</title>
        <authorList>
            <person name="Auxier B."/>
            <person name="Grum-Grzhimaylo A."/>
            <person name="Cardenas M.E."/>
            <person name="Lodge J.D."/>
            <person name="Laessoe T."/>
            <person name="Pedersen O."/>
            <person name="Smith M.E."/>
            <person name="Kuyper T.W."/>
            <person name="Franco-Molano E.A."/>
            <person name="Baroni T.J."/>
            <person name="Aanen D.K."/>
        </authorList>
    </citation>
    <scope>NUCLEOTIDE SEQUENCE</scope>
    <source>
        <strain evidence="1">D49</strain>
    </source>
</reference>
<proteinExistence type="predicted"/>